<sequence length="71" mass="8332">MVWGEANVHHSRGESWRMVSISRCPLSLSLLPLFWLFGFVLGKFEPHPRYLHIMLFSTVFFFPFFSPQASN</sequence>
<reference evidence="2" key="1">
    <citation type="submission" date="2019-04" db="EMBL/GenBank/DDBJ databases">
        <title>Friends and foes A comparative genomics study of 23 Aspergillus species from section Flavi.</title>
        <authorList>
            <consortium name="DOE Joint Genome Institute"/>
            <person name="Kjaerbolling I."/>
            <person name="Vesth T."/>
            <person name="Frisvad J.C."/>
            <person name="Nybo J.L."/>
            <person name="Theobald S."/>
            <person name="Kildgaard S."/>
            <person name="Isbrandt T."/>
            <person name="Kuo A."/>
            <person name="Sato A."/>
            <person name="Lyhne E.K."/>
            <person name="Kogle M.E."/>
            <person name="Wiebenga A."/>
            <person name="Kun R.S."/>
            <person name="Lubbers R.J."/>
            <person name="Makela M.R."/>
            <person name="Barry K."/>
            <person name="Chovatia M."/>
            <person name="Clum A."/>
            <person name="Daum C."/>
            <person name="Haridas S."/>
            <person name="He G."/>
            <person name="LaButti K."/>
            <person name="Lipzen A."/>
            <person name="Mondo S."/>
            <person name="Riley R."/>
            <person name="Salamov A."/>
            <person name="Simmons B.A."/>
            <person name="Magnuson J.K."/>
            <person name="Henrissat B."/>
            <person name="Mortensen U.H."/>
            <person name="Larsen T.O."/>
            <person name="Devries R.P."/>
            <person name="Grigoriev I.V."/>
            <person name="Machida M."/>
            <person name="Baker S.E."/>
            <person name="Andersen M.R."/>
        </authorList>
    </citation>
    <scope>NUCLEOTIDE SEQUENCE [LARGE SCALE GENOMIC DNA]</scope>
    <source>
        <strain evidence="2">CBS 121.62</strain>
    </source>
</reference>
<keyword evidence="1" id="KW-0812">Transmembrane</keyword>
<accession>A0A5N6GRT5</accession>
<protein>
    <submittedName>
        <fullName evidence="2">Uncharacterized protein</fullName>
    </submittedName>
</protein>
<feature type="transmembrane region" description="Helical" evidence="1">
    <location>
        <begin position="20"/>
        <end position="42"/>
    </location>
</feature>
<proteinExistence type="predicted"/>
<dbReference type="Proteomes" id="UP000325434">
    <property type="component" value="Unassembled WGS sequence"/>
</dbReference>
<name>A0A5N6GRT5_ASPFL</name>
<dbReference type="AlphaFoldDB" id="A0A5N6GRT5"/>
<keyword evidence="1" id="KW-1133">Transmembrane helix</keyword>
<keyword evidence="1" id="KW-0472">Membrane</keyword>
<evidence type="ECO:0000313" key="2">
    <source>
        <dbReference type="EMBL" id="KAB8243143.1"/>
    </source>
</evidence>
<dbReference type="EMBL" id="ML734648">
    <property type="protein sequence ID" value="KAB8243143.1"/>
    <property type="molecule type" value="Genomic_DNA"/>
</dbReference>
<organism evidence="2">
    <name type="scientific">Aspergillus flavus</name>
    <dbReference type="NCBI Taxonomy" id="5059"/>
    <lineage>
        <taxon>Eukaryota</taxon>
        <taxon>Fungi</taxon>
        <taxon>Dikarya</taxon>
        <taxon>Ascomycota</taxon>
        <taxon>Pezizomycotina</taxon>
        <taxon>Eurotiomycetes</taxon>
        <taxon>Eurotiomycetidae</taxon>
        <taxon>Eurotiales</taxon>
        <taxon>Aspergillaceae</taxon>
        <taxon>Aspergillus</taxon>
        <taxon>Aspergillus subgen. Circumdati</taxon>
    </lineage>
</organism>
<gene>
    <name evidence="2" type="ORF">BDV35DRAFT_363903</name>
</gene>
<feature type="transmembrane region" description="Helical" evidence="1">
    <location>
        <begin position="49"/>
        <end position="66"/>
    </location>
</feature>
<evidence type="ECO:0000256" key="1">
    <source>
        <dbReference type="SAM" id="Phobius"/>
    </source>
</evidence>